<dbReference type="PIRSF" id="PIRSF006648">
    <property type="entry name" value="DrrB"/>
    <property type="match status" value="1"/>
</dbReference>
<dbReference type="AlphaFoldDB" id="A0A1G6LH37"/>
<keyword evidence="4 8" id="KW-0812">Transmembrane</keyword>
<evidence type="ECO:0000256" key="7">
    <source>
        <dbReference type="ARBA" id="ARBA00023251"/>
    </source>
</evidence>
<protein>
    <recommendedName>
        <fullName evidence="8">Transport permease protein</fullName>
    </recommendedName>
</protein>
<dbReference type="PANTHER" id="PTHR43077:SF8">
    <property type="entry name" value="DOXORUBICIN RESISTANCE ABC TRANSPORTER PERMEASE PROTEIN DRRB"/>
    <property type="match status" value="1"/>
</dbReference>
<dbReference type="GO" id="GO:0043190">
    <property type="term" value="C:ATP-binding cassette (ABC) transporter complex"/>
    <property type="evidence" value="ECO:0007669"/>
    <property type="project" value="InterPro"/>
</dbReference>
<feature type="transmembrane region" description="Helical" evidence="8">
    <location>
        <begin position="164"/>
        <end position="191"/>
    </location>
</feature>
<keyword evidence="3 8" id="KW-1003">Cell membrane</keyword>
<dbReference type="PANTHER" id="PTHR43077">
    <property type="entry name" value="TRANSPORT PERMEASE YVFS-RELATED"/>
    <property type="match status" value="1"/>
</dbReference>
<evidence type="ECO:0000259" key="9">
    <source>
        <dbReference type="PROSITE" id="PS51012"/>
    </source>
</evidence>
<feature type="transmembrane region" description="Helical" evidence="8">
    <location>
        <begin position="55"/>
        <end position="78"/>
    </location>
</feature>
<keyword evidence="11" id="KW-1185">Reference proteome</keyword>
<evidence type="ECO:0000256" key="3">
    <source>
        <dbReference type="ARBA" id="ARBA00022475"/>
    </source>
</evidence>
<evidence type="ECO:0000313" key="11">
    <source>
        <dbReference type="Proteomes" id="UP000182100"/>
    </source>
</evidence>
<comment type="caution">
    <text evidence="8">Lacks conserved residue(s) required for the propagation of feature annotation.</text>
</comment>
<feature type="transmembrane region" description="Helical" evidence="8">
    <location>
        <begin position="84"/>
        <end position="104"/>
    </location>
</feature>
<dbReference type="EMBL" id="FMZK01000002">
    <property type="protein sequence ID" value="SDC42598.1"/>
    <property type="molecule type" value="Genomic_DNA"/>
</dbReference>
<dbReference type="Pfam" id="PF01061">
    <property type="entry name" value="ABC2_membrane"/>
    <property type="match status" value="1"/>
</dbReference>
<feature type="transmembrane region" description="Helical" evidence="8">
    <location>
        <begin position="139"/>
        <end position="158"/>
    </location>
</feature>
<dbReference type="GO" id="GO:0140359">
    <property type="term" value="F:ABC-type transporter activity"/>
    <property type="evidence" value="ECO:0007669"/>
    <property type="project" value="InterPro"/>
</dbReference>
<dbReference type="GO" id="GO:0046677">
    <property type="term" value="P:response to antibiotic"/>
    <property type="evidence" value="ECO:0007669"/>
    <property type="project" value="UniProtKB-KW"/>
</dbReference>
<dbReference type="InterPro" id="IPR000412">
    <property type="entry name" value="ABC_2_transport"/>
</dbReference>
<comment type="similarity">
    <text evidence="2 8">Belongs to the ABC-2 integral membrane protein family.</text>
</comment>
<organism evidence="10 11">
    <name type="scientific">Streptomyces prasinopilosus</name>
    <dbReference type="NCBI Taxonomy" id="67344"/>
    <lineage>
        <taxon>Bacteria</taxon>
        <taxon>Bacillati</taxon>
        <taxon>Actinomycetota</taxon>
        <taxon>Actinomycetes</taxon>
        <taxon>Kitasatosporales</taxon>
        <taxon>Streptomycetaceae</taxon>
        <taxon>Streptomyces</taxon>
    </lineage>
</organism>
<dbReference type="STRING" id="67344.SAMN05216505_102112"/>
<keyword evidence="8" id="KW-0813">Transport</keyword>
<evidence type="ECO:0000256" key="8">
    <source>
        <dbReference type="RuleBase" id="RU361157"/>
    </source>
</evidence>
<sequence>MTTSPDTVDSTTAAGGRLRTVLSAGERPARATAVSATLTHLWRAMMAFKHFPVQLIDIVLMPLIFLLMFTYLFGGAFADSTEEYLQFYLPGVTVQAVVMMTVYTGTSLNTDIHKGVFDRFRTLPFWQPATLAGSLLGDVLRYVVALTTTVSLGLLLGFRPDGGFLGVLAAVLVLIVFGFSVSWIFAALGVVASEPERVSGTSMIVLYPLLFMSNIFVMPETMPGWMQAVVDANPMSHAATASRELMHGTAGFWDVGLVLCVSAGLVAVFAPLTMRLYRNKNAH</sequence>
<evidence type="ECO:0000256" key="4">
    <source>
        <dbReference type="ARBA" id="ARBA00022692"/>
    </source>
</evidence>
<feature type="transmembrane region" description="Helical" evidence="8">
    <location>
        <begin position="255"/>
        <end position="277"/>
    </location>
</feature>
<reference evidence="11" key="1">
    <citation type="submission" date="2016-10" db="EMBL/GenBank/DDBJ databases">
        <authorList>
            <person name="Varghese N."/>
            <person name="Submissions S."/>
        </authorList>
    </citation>
    <scope>NUCLEOTIDE SEQUENCE [LARGE SCALE GENOMIC DNA]</scope>
    <source>
        <strain evidence="11">CGMCC 4.3504</strain>
    </source>
</reference>
<keyword evidence="7" id="KW-0046">Antibiotic resistance</keyword>
<evidence type="ECO:0000256" key="5">
    <source>
        <dbReference type="ARBA" id="ARBA00022989"/>
    </source>
</evidence>
<evidence type="ECO:0000256" key="6">
    <source>
        <dbReference type="ARBA" id="ARBA00023136"/>
    </source>
</evidence>
<keyword evidence="5 8" id="KW-1133">Transmembrane helix</keyword>
<proteinExistence type="inferred from homology"/>
<feature type="domain" description="ABC transmembrane type-2" evidence="9">
    <location>
        <begin position="53"/>
        <end position="280"/>
    </location>
</feature>
<dbReference type="RefSeq" id="WP_055571841.1">
    <property type="nucleotide sequence ID" value="NZ_FMZK01000002.1"/>
</dbReference>
<dbReference type="InterPro" id="IPR047817">
    <property type="entry name" value="ABC2_TM_bact-type"/>
</dbReference>
<dbReference type="PROSITE" id="PS51012">
    <property type="entry name" value="ABC_TM2"/>
    <property type="match status" value="1"/>
</dbReference>
<comment type="subcellular location">
    <subcellularLocation>
        <location evidence="1 8">Cell membrane</location>
        <topology evidence="1 8">Multi-pass membrane protein</topology>
    </subcellularLocation>
</comment>
<accession>A0A1G6LH37</accession>
<evidence type="ECO:0000313" key="10">
    <source>
        <dbReference type="EMBL" id="SDC42598.1"/>
    </source>
</evidence>
<gene>
    <name evidence="10" type="ORF">SAMN05216505_102112</name>
</gene>
<name>A0A1G6LH37_9ACTN</name>
<dbReference type="InterPro" id="IPR051328">
    <property type="entry name" value="T7SS_ABC-Transporter"/>
</dbReference>
<evidence type="ECO:0000256" key="2">
    <source>
        <dbReference type="ARBA" id="ARBA00007783"/>
    </source>
</evidence>
<keyword evidence="6 8" id="KW-0472">Membrane</keyword>
<dbReference type="InterPro" id="IPR013525">
    <property type="entry name" value="ABC2_TM"/>
</dbReference>
<dbReference type="Proteomes" id="UP000182100">
    <property type="component" value="Unassembled WGS sequence"/>
</dbReference>
<evidence type="ECO:0000256" key="1">
    <source>
        <dbReference type="ARBA" id="ARBA00004651"/>
    </source>
</evidence>